<keyword evidence="2" id="KW-1133">Transmembrane helix</keyword>
<organism evidence="3 4">
    <name type="scientific">Ktedonosporobacter rubrisoli</name>
    <dbReference type="NCBI Taxonomy" id="2509675"/>
    <lineage>
        <taxon>Bacteria</taxon>
        <taxon>Bacillati</taxon>
        <taxon>Chloroflexota</taxon>
        <taxon>Ktedonobacteria</taxon>
        <taxon>Ktedonobacterales</taxon>
        <taxon>Ktedonosporobacteraceae</taxon>
        <taxon>Ktedonosporobacter</taxon>
    </lineage>
</organism>
<dbReference type="EMBL" id="CP035758">
    <property type="protein sequence ID" value="QBD81824.1"/>
    <property type="molecule type" value="Genomic_DNA"/>
</dbReference>
<dbReference type="Proteomes" id="UP000290365">
    <property type="component" value="Chromosome"/>
</dbReference>
<sequence>MPHSNGRPRSDLTIRQLALTGFVLTLALVSALLLLPATASAQALKNTAGGPAFRINAGFDSRYRDGNWVPIQVTLHNDGPDFNGKVSINVPAPFSGAGNAATISKYQEAISLPTGAQKEVTLYVPFYFGTQGITQNITVDLLNTNGAKVSSQVSSLRSLGVNDIFIGILSDQTAGFGPLNALATSLPSQASSIITEPLNAATMPSIAAALKNFDLIVIDNFTTSSLNKEQLTALQNWVNQGGSLIVVGGPEWRNTLSPLPPSLLPVSITGTDTIPAGASLLPVGGPGKSGPQQSNVSDKAPSPVAVSVASPVAGSSVVHSSGSIPLLAQRQQGQGIICYLAFDPTLEPVTSWQGATTLWKGLLLRTLGDQLVATNLNTTTPKFSLYNNGNMDALLHTLFPSAFPATWLILVLLLGYVFVLGPARMLIIRWLKKRDWSWRIVLATILVFSLLCYGLALQEKGTSIISSSISVVQLDRPATNATAAHVTTYIGVFVPSQGDFQVHIPGNGLVQPSTNPNGFYTDRPRQQPTTILSSPNGTDADLQGVDIWTIRTLISQHDSQFKGGIIPHLTLQNNTLTGTVTNTLPYALSDAYVLMGSHYMALGNLAALQTKQVSISMLDNGSGQEMSLADQIASNNKVQPQYGPYNPYSGSSQTQTIQQRHMALLATLSGENAYYDCGTSPCRVAVKTITSNGVVVTTSNGVYSGGSPYQINGRDPLLLPGSSATLIGWADNLSAAAGNITINGNSAAREQEVVVQAPLDINYAGNINVPTDLVSSQLVDMQGDSNNLQTQFPGIYTMTTGSMTFEFTLPNIPNLHVTGLTISEPSNLAQVVTAMGQGSGPPIDANHLHVYLYNWQTRNWDSFTLANFSFSTNNTQPYIGPGGHVLAQFANQDSSLGTMVFSKPSLQLQGTISS</sequence>
<protein>
    <submittedName>
        <fullName evidence="3">Uncharacterized protein</fullName>
    </submittedName>
</protein>
<evidence type="ECO:0000256" key="1">
    <source>
        <dbReference type="SAM" id="MobiDB-lite"/>
    </source>
</evidence>
<evidence type="ECO:0000256" key="2">
    <source>
        <dbReference type="SAM" id="Phobius"/>
    </source>
</evidence>
<dbReference type="SUPFAM" id="SSF52317">
    <property type="entry name" value="Class I glutamine amidotransferase-like"/>
    <property type="match status" value="1"/>
</dbReference>
<feature type="region of interest" description="Disordered" evidence="1">
    <location>
        <begin position="279"/>
        <end position="301"/>
    </location>
</feature>
<keyword evidence="2" id="KW-0472">Membrane</keyword>
<dbReference type="OrthoDB" id="137965at2"/>
<feature type="transmembrane region" description="Helical" evidence="2">
    <location>
        <begin position="407"/>
        <end position="428"/>
    </location>
</feature>
<dbReference type="KEGG" id="kbs:EPA93_39970"/>
<dbReference type="Gene3D" id="3.40.50.880">
    <property type="match status" value="1"/>
</dbReference>
<gene>
    <name evidence="3" type="ORF">EPA93_39970</name>
</gene>
<evidence type="ECO:0000313" key="3">
    <source>
        <dbReference type="EMBL" id="QBD81824.1"/>
    </source>
</evidence>
<dbReference type="InterPro" id="IPR029062">
    <property type="entry name" value="Class_I_gatase-like"/>
</dbReference>
<name>A0A4P6K176_KTERU</name>
<accession>A0A4P6K176</accession>
<evidence type="ECO:0000313" key="4">
    <source>
        <dbReference type="Proteomes" id="UP000290365"/>
    </source>
</evidence>
<feature type="transmembrane region" description="Helical" evidence="2">
    <location>
        <begin position="440"/>
        <end position="457"/>
    </location>
</feature>
<reference evidence="3 4" key="1">
    <citation type="submission" date="2019-01" db="EMBL/GenBank/DDBJ databases">
        <title>Ktedonosporobacter rubrisoli SCAWS-G2.</title>
        <authorList>
            <person name="Huang Y."/>
            <person name="Yan B."/>
        </authorList>
    </citation>
    <scope>NUCLEOTIDE SEQUENCE [LARGE SCALE GENOMIC DNA]</scope>
    <source>
        <strain evidence="3 4">SCAWS-G2</strain>
    </source>
</reference>
<dbReference type="RefSeq" id="WP_129892885.1">
    <property type="nucleotide sequence ID" value="NZ_CP035758.1"/>
</dbReference>
<keyword evidence="4" id="KW-1185">Reference proteome</keyword>
<dbReference type="AlphaFoldDB" id="A0A4P6K176"/>
<proteinExistence type="predicted"/>
<keyword evidence="2" id="KW-0812">Transmembrane</keyword>